<evidence type="ECO:0000256" key="1">
    <source>
        <dbReference type="SAM" id="MobiDB-lite"/>
    </source>
</evidence>
<organism evidence="2">
    <name type="scientific">marine sediment metagenome</name>
    <dbReference type="NCBI Taxonomy" id="412755"/>
    <lineage>
        <taxon>unclassified sequences</taxon>
        <taxon>metagenomes</taxon>
        <taxon>ecological metagenomes</taxon>
    </lineage>
</organism>
<proteinExistence type="predicted"/>
<accession>A0A0F9EX39</accession>
<name>A0A0F9EX39_9ZZZZ</name>
<dbReference type="EMBL" id="LAZR01023403">
    <property type="protein sequence ID" value="KKL78619.1"/>
    <property type="molecule type" value="Genomic_DNA"/>
</dbReference>
<evidence type="ECO:0000313" key="2">
    <source>
        <dbReference type="EMBL" id="KKL78619.1"/>
    </source>
</evidence>
<feature type="compositionally biased region" description="Basic and acidic residues" evidence="1">
    <location>
        <begin position="177"/>
        <end position="186"/>
    </location>
</feature>
<protein>
    <submittedName>
        <fullName evidence="2">Uncharacterized protein</fullName>
    </submittedName>
</protein>
<sequence length="192" mass="20584">MNNPLETATQALNTSFQTMMAQSQAFVQNIATTFFNGVQGMSSSLQRAQNTMAGGVESMMSTFATQAAMPMLTVQQMAAGVTQGAQQPSGAYEQFATPQSTETEQLAAATQGAESPIQHGGPGGQWSGQDRAVAEAPAWQQSFGDLRETENYKPLTEDRRKYYDARYGGGGFSASKRAGEIDDGNPRRTTIF</sequence>
<feature type="region of interest" description="Disordered" evidence="1">
    <location>
        <begin position="167"/>
        <end position="192"/>
    </location>
</feature>
<dbReference type="AlphaFoldDB" id="A0A0F9EX39"/>
<reference evidence="2" key="1">
    <citation type="journal article" date="2015" name="Nature">
        <title>Complex archaea that bridge the gap between prokaryotes and eukaryotes.</title>
        <authorList>
            <person name="Spang A."/>
            <person name="Saw J.H."/>
            <person name="Jorgensen S.L."/>
            <person name="Zaremba-Niedzwiedzka K."/>
            <person name="Martijn J."/>
            <person name="Lind A.E."/>
            <person name="van Eijk R."/>
            <person name="Schleper C."/>
            <person name="Guy L."/>
            <person name="Ettema T.J."/>
        </authorList>
    </citation>
    <scope>NUCLEOTIDE SEQUENCE</scope>
</reference>
<comment type="caution">
    <text evidence="2">The sequence shown here is derived from an EMBL/GenBank/DDBJ whole genome shotgun (WGS) entry which is preliminary data.</text>
</comment>
<gene>
    <name evidence="2" type="ORF">LCGC14_2023050</name>
</gene>